<organism evidence="1 2">
    <name type="scientific">Coprinopsis marcescibilis</name>
    <name type="common">Agaric fungus</name>
    <name type="synonym">Psathyrella marcescibilis</name>
    <dbReference type="NCBI Taxonomy" id="230819"/>
    <lineage>
        <taxon>Eukaryota</taxon>
        <taxon>Fungi</taxon>
        <taxon>Dikarya</taxon>
        <taxon>Basidiomycota</taxon>
        <taxon>Agaricomycotina</taxon>
        <taxon>Agaricomycetes</taxon>
        <taxon>Agaricomycetidae</taxon>
        <taxon>Agaricales</taxon>
        <taxon>Agaricineae</taxon>
        <taxon>Psathyrellaceae</taxon>
        <taxon>Coprinopsis</taxon>
    </lineage>
</organism>
<proteinExistence type="predicted"/>
<protein>
    <submittedName>
        <fullName evidence="1">Uncharacterized protein</fullName>
    </submittedName>
</protein>
<evidence type="ECO:0000313" key="1">
    <source>
        <dbReference type="EMBL" id="TFK18504.1"/>
    </source>
</evidence>
<name>A0A5C3KF40_COPMA</name>
<dbReference type="Proteomes" id="UP000307440">
    <property type="component" value="Unassembled WGS sequence"/>
</dbReference>
<dbReference type="OrthoDB" id="3129321at2759"/>
<accession>A0A5C3KF40</accession>
<gene>
    <name evidence="1" type="ORF">FA15DRAFT_660641</name>
</gene>
<evidence type="ECO:0000313" key="2">
    <source>
        <dbReference type="Proteomes" id="UP000307440"/>
    </source>
</evidence>
<sequence>MSFIESCCFEAYEGPARGVYSVYATYGVVECVFVVDEWGKGTGSLGEVKEVRKGLAVSDSLPIVRVEGAVVLPGLRILLGVYWSISEQIPLEGLRIIEERSDPDIDILSDEGGGWGWDREAFEGDKMPAAVRITLSNIYPFPSILFVLALTNSHNNISEQIPLEGLRTIKGCLQPDLASHTVLANLQHATWVSQAILDANGPYPAEVDGVLSCGMRKGVIQVQRKRFTNTVRDALSFGLTSLNDAGFSPISLDFFT</sequence>
<keyword evidence="2" id="KW-1185">Reference proteome</keyword>
<dbReference type="AlphaFoldDB" id="A0A5C3KF40"/>
<dbReference type="STRING" id="230819.A0A5C3KF40"/>
<reference evidence="1 2" key="1">
    <citation type="journal article" date="2019" name="Nat. Ecol. Evol.">
        <title>Megaphylogeny resolves global patterns of mushroom evolution.</title>
        <authorList>
            <person name="Varga T."/>
            <person name="Krizsan K."/>
            <person name="Foldi C."/>
            <person name="Dima B."/>
            <person name="Sanchez-Garcia M."/>
            <person name="Sanchez-Ramirez S."/>
            <person name="Szollosi G.J."/>
            <person name="Szarkandi J.G."/>
            <person name="Papp V."/>
            <person name="Albert L."/>
            <person name="Andreopoulos W."/>
            <person name="Angelini C."/>
            <person name="Antonin V."/>
            <person name="Barry K.W."/>
            <person name="Bougher N.L."/>
            <person name="Buchanan P."/>
            <person name="Buyck B."/>
            <person name="Bense V."/>
            <person name="Catcheside P."/>
            <person name="Chovatia M."/>
            <person name="Cooper J."/>
            <person name="Damon W."/>
            <person name="Desjardin D."/>
            <person name="Finy P."/>
            <person name="Geml J."/>
            <person name="Haridas S."/>
            <person name="Hughes K."/>
            <person name="Justo A."/>
            <person name="Karasinski D."/>
            <person name="Kautmanova I."/>
            <person name="Kiss B."/>
            <person name="Kocsube S."/>
            <person name="Kotiranta H."/>
            <person name="LaButti K.M."/>
            <person name="Lechner B.E."/>
            <person name="Liimatainen K."/>
            <person name="Lipzen A."/>
            <person name="Lukacs Z."/>
            <person name="Mihaltcheva S."/>
            <person name="Morgado L.N."/>
            <person name="Niskanen T."/>
            <person name="Noordeloos M.E."/>
            <person name="Ohm R.A."/>
            <person name="Ortiz-Santana B."/>
            <person name="Ovrebo C."/>
            <person name="Racz N."/>
            <person name="Riley R."/>
            <person name="Savchenko A."/>
            <person name="Shiryaev A."/>
            <person name="Soop K."/>
            <person name="Spirin V."/>
            <person name="Szebenyi C."/>
            <person name="Tomsovsky M."/>
            <person name="Tulloss R.E."/>
            <person name="Uehling J."/>
            <person name="Grigoriev I.V."/>
            <person name="Vagvolgyi C."/>
            <person name="Papp T."/>
            <person name="Martin F.M."/>
            <person name="Miettinen O."/>
            <person name="Hibbett D.S."/>
            <person name="Nagy L.G."/>
        </authorList>
    </citation>
    <scope>NUCLEOTIDE SEQUENCE [LARGE SCALE GENOMIC DNA]</scope>
    <source>
        <strain evidence="1 2">CBS 121175</strain>
    </source>
</reference>
<dbReference type="EMBL" id="ML210396">
    <property type="protein sequence ID" value="TFK18504.1"/>
    <property type="molecule type" value="Genomic_DNA"/>
</dbReference>